<dbReference type="InterPro" id="IPR005311">
    <property type="entry name" value="PBP_dimer"/>
</dbReference>
<dbReference type="AlphaFoldDB" id="A0A1I7HEV4"/>
<keyword evidence="3" id="KW-0472">Membrane</keyword>
<dbReference type="GO" id="GO:0008658">
    <property type="term" value="F:penicillin binding"/>
    <property type="evidence" value="ECO:0007669"/>
    <property type="project" value="InterPro"/>
</dbReference>
<dbReference type="InterPro" id="IPR001460">
    <property type="entry name" value="PCN-bd_Tpept"/>
</dbReference>
<dbReference type="InterPro" id="IPR036138">
    <property type="entry name" value="PBP_dimer_sf"/>
</dbReference>
<reference evidence="5 6" key="1">
    <citation type="submission" date="2016-10" db="EMBL/GenBank/DDBJ databases">
        <authorList>
            <person name="de Groot N.N."/>
        </authorList>
    </citation>
    <scope>NUCLEOTIDE SEQUENCE [LARGE SCALE GENOMIC DNA]</scope>
    <source>
        <strain evidence="5 6">KHGC13</strain>
    </source>
</reference>
<evidence type="ECO:0000256" key="3">
    <source>
        <dbReference type="ARBA" id="ARBA00023136"/>
    </source>
</evidence>
<dbReference type="Pfam" id="PF03717">
    <property type="entry name" value="PBP_dimer"/>
    <property type="match status" value="1"/>
</dbReference>
<dbReference type="PANTHER" id="PTHR30627">
    <property type="entry name" value="PEPTIDOGLYCAN D,D-TRANSPEPTIDASE"/>
    <property type="match status" value="1"/>
</dbReference>
<dbReference type="InterPro" id="IPR050515">
    <property type="entry name" value="Beta-lactam/transpept"/>
</dbReference>
<keyword evidence="6" id="KW-1185">Reference proteome</keyword>
<dbReference type="CDD" id="cd06577">
    <property type="entry name" value="PASTA_pknB"/>
    <property type="match status" value="1"/>
</dbReference>
<dbReference type="InterPro" id="IPR005543">
    <property type="entry name" value="PASTA_dom"/>
</dbReference>
<evidence type="ECO:0000259" key="4">
    <source>
        <dbReference type="PROSITE" id="PS51178"/>
    </source>
</evidence>
<sequence>MKKPRGVSDRYRYRVVVVFLLFALAFVLLAFRTAWIQIVKADAYREKAVNQQTSDIPIEAKRGTIYDSDGKVLATSATCYSVWVRPAEIRKNYKDARISELSKKLAVILNMSASEVEKDMKADKALVQVARYLEKSQRDKVANLRITGLEVSKGTKRYYPMGDMASKLLGSVSDDNVGRTGVEAQFDQYLSGVSGRVVKETDLNGNGLANGDKEYFSAKDGYNVTLTINSVLQHYAEEAVKAGLKKTRAKKIMCIVMEPKTGDILAMVTRPTFDPNDATQPETEAERKQFEKLSAEKQSAYLSEMWKNPIVSDLYEPGSTFKLLTASSALEEGIVTPTTRFYCPGYVNVDGTVLHCWQTGGHGSESMKEAVGNSCNPAHVEMALKLGKKRYYNYLEMFGITDTTHVALPAETSAIIKSQKGLTNVDLATMGYGQGIAVTPMQLITAVSAIGNGGNLMQPRIVKSLTDSKGKVVERFPTKRIRQVISEKTSAEMRDIMEFEVSKGGGGNAKIAGYKIGGKTGTANKAANGGYSSNTWSSFIGMAPMDNPKLTVLVVVDTPQGQKYGNMVAAPVARQFLKRALPYLEVEPSYSSSEKSSLSDGLAQVPNVTGMKSSAAMQAIQKAGLNCEISPKTESTKEFRVKDQYPKAGKVVNKKSTVVIYRK</sequence>
<dbReference type="PROSITE" id="PS51178">
    <property type="entry name" value="PASTA"/>
    <property type="match status" value="1"/>
</dbReference>
<dbReference type="Pfam" id="PF03793">
    <property type="entry name" value="PASTA"/>
    <property type="match status" value="1"/>
</dbReference>
<name>A0A1I7HEV4_9FIRM</name>
<dbReference type="OrthoDB" id="9804124at2"/>
<dbReference type="InterPro" id="IPR012338">
    <property type="entry name" value="Beta-lactam/transpept-like"/>
</dbReference>
<dbReference type="Pfam" id="PF00905">
    <property type="entry name" value="Transpeptidase"/>
    <property type="match status" value="1"/>
</dbReference>
<dbReference type="GO" id="GO:0005886">
    <property type="term" value="C:plasma membrane"/>
    <property type="evidence" value="ECO:0007669"/>
    <property type="project" value="TreeGrafter"/>
</dbReference>
<feature type="domain" description="PASTA" evidence="4">
    <location>
        <begin position="601"/>
        <end position="663"/>
    </location>
</feature>
<evidence type="ECO:0000313" key="6">
    <source>
        <dbReference type="Proteomes" id="UP000198817"/>
    </source>
</evidence>
<organism evidence="5 6">
    <name type="scientific">Eubacterium pyruvativorans</name>
    <dbReference type="NCBI Taxonomy" id="155865"/>
    <lineage>
        <taxon>Bacteria</taxon>
        <taxon>Bacillati</taxon>
        <taxon>Bacillota</taxon>
        <taxon>Clostridia</taxon>
        <taxon>Eubacteriales</taxon>
        <taxon>Eubacteriaceae</taxon>
        <taxon>Eubacterium</taxon>
    </lineage>
</organism>
<dbReference type="Gene3D" id="3.90.1310.10">
    <property type="entry name" value="Penicillin-binding protein 2a (Domain 2)"/>
    <property type="match status" value="1"/>
</dbReference>
<dbReference type="SUPFAM" id="SSF56601">
    <property type="entry name" value="beta-lactamase/transpeptidase-like"/>
    <property type="match status" value="1"/>
</dbReference>
<accession>A0A1I7HEV4</accession>
<dbReference type="SMART" id="SM00740">
    <property type="entry name" value="PASTA"/>
    <property type="match status" value="1"/>
</dbReference>
<dbReference type="EMBL" id="FPBT01000016">
    <property type="protein sequence ID" value="SFU59268.1"/>
    <property type="molecule type" value="Genomic_DNA"/>
</dbReference>
<evidence type="ECO:0000256" key="2">
    <source>
        <dbReference type="ARBA" id="ARBA00007171"/>
    </source>
</evidence>
<comment type="similarity">
    <text evidence="2">Belongs to the transpeptidase family.</text>
</comment>
<dbReference type="GO" id="GO:0071555">
    <property type="term" value="P:cell wall organization"/>
    <property type="evidence" value="ECO:0007669"/>
    <property type="project" value="TreeGrafter"/>
</dbReference>
<gene>
    <name evidence="5" type="ORF">SAMN05216508_11618</name>
</gene>
<comment type="subcellular location">
    <subcellularLocation>
        <location evidence="1">Membrane</location>
    </subcellularLocation>
</comment>
<dbReference type="RefSeq" id="WP_090471491.1">
    <property type="nucleotide sequence ID" value="NZ_FOWF01000017.1"/>
</dbReference>
<evidence type="ECO:0000313" key="5">
    <source>
        <dbReference type="EMBL" id="SFU59268.1"/>
    </source>
</evidence>
<dbReference type="SUPFAM" id="SSF56519">
    <property type="entry name" value="Penicillin binding protein dimerisation domain"/>
    <property type="match status" value="1"/>
</dbReference>
<dbReference type="Gene3D" id="3.30.10.20">
    <property type="match status" value="1"/>
</dbReference>
<proteinExistence type="inferred from homology"/>
<dbReference type="STRING" id="155865.SAMN05216515_11720"/>
<dbReference type="Proteomes" id="UP000198817">
    <property type="component" value="Unassembled WGS sequence"/>
</dbReference>
<protein>
    <submittedName>
        <fullName evidence="5">Stage V sporulation protein D (Sporulation-specific penicillin-binding protein)</fullName>
    </submittedName>
</protein>
<evidence type="ECO:0000256" key="1">
    <source>
        <dbReference type="ARBA" id="ARBA00004370"/>
    </source>
</evidence>
<dbReference type="PANTHER" id="PTHR30627:SF1">
    <property type="entry name" value="PEPTIDOGLYCAN D,D-TRANSPEPTIDASE FTSI"/>
    <property type="match status" value="1"/>
</dbReference>
<dbReference type="Gene3D" id="3.40.710.10">
    <property type="entry name" value="DD-peptidase/beta-lactamase superfamily"/>
    <property type="match status" value="1"/>
</dbReference>